<dbReference type="InterPro" id="IPR050980">
    <property type="entry name" value="2C_sensor_his_kinase"/>
</dbReference>
<keyword evidence="10" id="KW-0418">Kinase</keyword>
<dbReference type="EMBL" id="JALHLF010000022">
    <property type="protein sequence ID" value="MCJ2182633.1"/>
    <property type="molecule type" value="Genomic_DNA"/>
</dbReference>
<dbReference type="Pfam" id="PF02518">
    <property type="entry name" value="HATPase_c"/>
    <property type="match status" value="1"/>
</dbReference>
<dbReference type="InterPro" id="IPR003660">
    <property type="entry name" value="HAMP_dom"/>
</dbReference>
<dbReference type="PANTHER" id="PTHR44936">
    <property type="entry name" value="SENSOR PROTEIN CREC"/>
    <property type="match status" value="1"/>
</dbReference>
<proteinExistence type="predicted"/>
<evidence type="ECO:0000256" key="9">
    <source>
        <dbReference type="ARBA" id="ARBA00022741"/>
    </source>
</evidence>
<dbReference type="Gene3D" id="1.10.287.130">
    <property type="match status" value="1"/>
</dbReference>
<evidence type="ECO:0000256" key="7">
    <source>
        <dbReference type="ARBA" id="ARBA00022679"/>
    </source>
</evidence>
<evidence type="ECO:0000256" key="10">
    <source>
        <dbReference type="ARBA" id="ARBA00022777"/>
    </source>
</evidence>
<feature type="domain" description="Histidine kinase" evidence="15">
    <location>
        <begin position="35"/>
        <end position="232"/>
    </location>
</feature>
<keyword evidence="12" id="KW-1133">Transmembrane helix</keyword>
<keyword evidence="13" id="KW-0902">Two-component regulatory system</keyword>
<evidence type="ECO:0000256" key="13">
    <source>
        <dbReference type="ARBA" id="ARBA00023012"/>
    </source>
</evidence>
<dbReference type="CDD" id="cd00075">
    <property type="entry name" value="HATPase"/>
    <property type="match status" value="1"/>
</dbReference>
<dbReference type="PROSITE" id="PS50109">
    <property type="entry name" value="HIS_KIN"/>
    <property type="match status" value="1"/>
</dbReference>
<comment type="catalytic activity">
    <reaction evidence="1">
        <text>ATP + protein L-histidine = ADP + protein N-phospho-L-histidine.</text>
        <dbReference type="EC" id="2.7.13.3"/>
    </reaction>
</comment>
<dbReference type="PROSITE" id="PS50885">
    <property type="entry name" value="HAMP"/>
    <property type="match status" value="1"/>
</dbReference>
<dbReference type="SUPFAM" id="SSF55874">
    <property type="entry name" value="ATPase domain of HSP90 chaperone/DNA topoisomerase II/histidine kinase"/>
    <property type="match status" value="1"/>
</dbReference>
<evidence type="ECO:0000256" key="1">
    <source>
        <dbReference type="ARBA" id="ARBA00000085"/>
    </source>
</evidence>
<dbReference type="SUPFAM" id="SSF47384">
    <property type="entry name" value="Homodimeric domain of signal transducing histidine kinase"/>
    <property type="match status" value="1"/>
</dbReference>
<evidence type="ECO:0000256" key="2">
    <source>
        <dbReference type="ARBA" id="ARBA00004429"/>
    </source>
</evidence>
<evidence type="ECO:0000256" key="12">
    <source>
        <dbReference type="ARBA" id="ARBA00022989"/>
    </source>
</evidence>
<evidence type="ECO:0000259" key="15">
    <source>
        <dbReference type="PROSITE" id="PS50109"/>
    </source>
</evidence>
<organism evidence="17 18">
    <name type="scientific">Novosphingobium organovorum</name>
    <dbReference type="NCBI Taxonomy" id="2930092"/>
    <lineage>
        <taxon>Bacteria</taxon>
        <taxon>Pseudomonadati</taxon>
        <taxon>Pseudomonadota</taxon>
        <taxon>Alphaproteobacteria</taxon>
        <taxon>Sphingomonadales</taxon>
        <taxon>Sphingomonadaceae</taxon>
        <taxon>Novosphingobium</taxon>
    </lineage>
</organism>
<comment type="subcellular location">
    <subcellularLocation>
        <location evidence="2">Cell inner membrane</location>
        <topology evidence="2">Multi-pass membrane protein</topology>
    </subcellularLocation>
</comment>
<keyword evidence="4" id="KW-1003">Cell membrane</keyword>
<dbReference type="Gene3D" id="3.30.565.10">
    <property type="entry name" value="Histidine kinase-like ATPase, C-terminal domain"/>
    <property type="match status" value="1"/>
</dbReference>
<evidence type="ECO:0000259" key="16">
    <source>
        <dbReference type="PROSITE" id="PS50885"/>
    </source>
</evidence>
<keyword evidence="14" id="KW-0472">Membrane</keyword>
<evidence type="ECO:0000313" key="18">
    <source>
        <dbReference type="Proteomes" id="UP001162881"/>
    </source>
</evidence>
<dbReference type="InterPro" id="IPR003594">
    <property type="entry name" value="HATPase_dom"/>
</dbReference>
<keyword evidence="7" id="KW-0808">Transferase</keyword>
<dbReference type="GO" id="GO:0005524">
    <property type="term" value="F:ATP binding"/>
    <property type="evidence" value="ECO:0007669"/>
    <property type="project" value="UniProtKB-KW"/>
</dbReference>
<evidence type="ECO:0000256" key="14">
    <source>
        <dbReference type="ARBA" id="ARBA00023136"/>
    </source>
</evidence>
<keyword evidence="5" id="KW-0997">Cell inner membrane</keyword>
<dbReference type="InterPro" id="IPR036097">
    <property type="entry name" value="HisK_dim/P_sf"/>
</dbReference>
<name>A0ABT0BCC0_9SPHN</name>
<evidence type="ECO:0000256" key="8">
    <source>
        <dbReference type="ARBA" id="ARBA00022692"/>
    </source>
</evidence>
<feature type="non-terminal residue" evidence="17">
    <location>
        <position position="1"/>
    </location>
</feature>
<evidence type="ECO:0000256" key="4">
    <source>
        <dbReference type="ARBA" id="ARBA00022475"/>
    </source>
</evidence>
<dbReference type="InterPro" id="IPR036890">
    <property type="entry name" value="HATPase_C_sf"/>
</dbReference>
<evidence type="ECO:0000256" key="6">
    <source>
        <dbReference type="ARBA" id="ARBA00022553"/>
    </source>
</evidence>
<dbReference type="PANTHER" id="PTHR44936:SF5">
    <property type="entry name" value="SENSOR HISTIDINE KINASE ENVZ"/>
    <property type="match status" value="1"/>
</dbReference>
<dbReference type="SMART" id="SM00387">
    <property type="entry name" value="HATPase_c"/>
    <property type="match status" value="1"/>
</dbReference>
<evidence type="ECO:0000256" key="11">
    <source>
        <dbReference type="ARBA" id="ARBA00022840"/>
    </source>
</evidence>
<dbReference type="InterPro" id="IPR004358">
    <property type="entry name" value="Sig_transdc_His_kin-like_C"/>
</dbReference>
<sequence length="234" mass="25162">DVRGPAEIAAVGGAFNRMAERLRRDEAERALMLAGVSHDLRTPLTRLRLCLAMMRCSDDELETTANRQVDRIEAMLEQFLDMARGFAQEPVCDCDLVAVLEAALRDADPEGVVETDLPATLHAALRPVAVARAVGNLLGNALRHGQPGVCLRLERTGEGVVITVRDHGPGFDAASAERLLRPFARGNSARGGDGTGLGLAIVERVALAHGGQVRFAQREGGFEARLHLPYQSRG</sequence>
<evidence type="ECO:0000256" key="3">
    <source>
        <dbReference type="ARBA" id="ARBA00012438"/>
    </source>
</evidence>
<dbReference type="InterPro" id="IPR003661">
    <property type="entry name" value="HisK_dim/P_dom"/>
</dbReference>
<dbReference type="EC" id="2.7.13.3" evidence="3"/>
<keyword evidence="11 17" id="KW-0067">ATP-binding</keyword>
<dbReference type="InterPro" id="IPR005467">
    <property type="entry name" value="His_kinase_dom"/>
</dbReference>
<keyword evidence="18" id="KW-1185">Reference proteome</keyword>
<dbReference type="RefSeq" id="WP_244018763.1">
    <property type="nucleotide sequence ID" value="NZ_JALHLF010000022.1"/>
</dbReference>
<feature type="domain" description="HAMP" evidence="16">
    <location>
        <begin position="1"/>
        <end position="27"/>
    </location>
</feature>
<dbReference type="Proteomes" id="UP001162881">
    <property type="component" value="Unassembled WGS sequence"/>
</dbReference>
<accession>A0ABT0BCC0</accession>
<dbReference type="CDD" id="cd06225">
    <property type="entry name" value="HAMP"/>
    <property type="match status" value="1"/>
</dbReference>
<dbReference type="Pfam" id="PF00672">
    <property type="entry name" value="HAMP"/>
    <property type="match status" value="1"/>
</dbReference>
<keyword evidence="8" id="KW-0812">Transmembrane</keyword>
<evidence type="ECO:0000256" key="5">
    <source>
        <dbReference type="ARBA" id="ARBA00022519"/>
    </source>
</evidence>
<dbReference type="Pfam" id="PF00512">
    <property type="entry name" value="HisKA"/>
    <property type="match status" value="1"/>
</dbReference>
<evidence type="ECO:0000313" key="17">
    <source>
        <dbReference type="EMBL" id="MCJ2182633.1"/>
    </source>
</evidence>
<keyword evidence="6" id="KW-0597">Phosphoprotein</keyword>
<protein>
    <recommendedName>
        <fullName evidence="3">histidine kinase</fullName>
        <ecNumber evidence="3">2.7.13.3</ecNumber>
    </recommendedName>
</protein>
<keyword evidence="9" id="KW-0547">Nucleotide-binding</keyword>
<dbReference type="CDD" id="cd00082">
    <property type="entry name" value="HisKA"/>
    <property type="match status" value="1"/>
</dbReference>
<comment type="caution">
    <text evidence="17">The sequence shown here is derived from an EMBL/GenBank/DDBJ whole genome shotgun (WGS) entry which is preliminary data.</text>
</comment>
<dbReference type="SMART" id="SM00388">
    <property type="entry name" value="HisKA"/>
    <property type="match status" value="1"/>
</dbReference>
<dbReference type="PRINTS" id="PR00344">
    <property type="entry name" value="BCTRLSENSOR"/>
</dbReference>
<gene>
    <name evidence="17" type="ORF">MTR62_08000</name>
</gene>
<reference evidence="17" key="1">
    <citation type="submission" date="2022-03" db="EMBL/GenBank/DDBJ databases">
        <title>Identification of a novel bacterium isolated from mangrove sediments.</title>
        <authorList>
            <person name="Pan X."/>
        </authorList>
    </citation>
    <scope>NUCLEOTIDE SEQUENCE</scope>
    <source>
        <strain evidence="17">B1949</strain>
    </source>
</reference>